<keyword evidence="3" id="KW-0805">Transcription regulation</keyword>
<feature type="domain" description="Zn(2)-C6 fungal-type" evidence="8">
    <location>
        <begin position="46"/>
        <end position="76"/>
    </location>
</feature>
<dbReference type="SUPFAM" id="SSF57701">
    <property type="entry name" value="Zn2/Cys6 DNA-binding domain"/>
    <property type="match status" value="1"/>
</dbReference>
<dbReference type="CDD" id="cd00067">
    <property type="entry name" value="GAL4"/>
    <property type="match status" value="1"/>
</dbReference>
<accession>A0ABR1W4L0</accession>
<evidence type="ECO:0000313" key="10">
    <source>
        <dbReference type="EMBL" id="KAK8077073.1"/>
    </source>
</evidence>
<evidence type="ECO:0000256" key="2">
    <source>
        <dbReference type="ARBA" id="ARBA00022833"/>
    </source>
</evidence>
<dbReference type="InterPro" id="IPR001138">
    <property type="entry name" value="Zn2Cys6_DnaBD"/>
</dbReference>
<dbReference type="Pfam" id="PF00172">
    <property type="entry name" value="Zn_clus"/>
    <property type="match status" value="1"/>
</dbReference>
<dbReference type="InterPro" id="IPR036864">
    <property type="entry name" value="Zn2-C6_fun-type_DNA-bd_sf"/>
</dbReference>
<proteinExistence type="predicted"/>
<evidence type="ECO:0000256" key="1">
    <source>
        <dbReference type="ARBA" id="ARBA00022723"/>
    </source>
</evidence>
<keyword evidence="2" id="KW-0862">Zinc</keyword>
<evidence type="ECO:0000256" key="3">
    <source>
        <dbReference type="ARBA" id="ARBA00023015"/>
    </source>
</evidence>
<evidence type="ECO:0000256" key="7">
    <source>
        <dbReference type="SAM" id="MobiDB-lite"/>
    </source>
</evidence>
<dbReference type="SMART" id="SM00066">
    <property type="entry name" value="GAL4"/>
    <property type="match status" value="1"/>
</dbReference>
<evidence type="ECO:0000259" key="9">
    <source>
        <dbReference type="PROSITE" id="PS50157"/>
    </source>
</evidence>
<dbReference type="PANTHER" id="PTHR47660">
    <property type="entry name" value="TRANSCRIPTION FACTOR WITH C2H2 AND ZN(2)-CYS(6) DNA BINDING DOMAIN (EUROFUNG)-RELATED-RELATED"/>
    <property type="match status" value="1"/>
</dbReference>
<evidence type="ECO:0000259" key="8">
    <source>
        <dbReference type="PROSITE" id="PS50048"/>
    </source>
</evidence>
<keyword evidence="6" id="KW-0863">Zinc-finger</keyword>
<name>A0ABR1W4L0_9PEZI</name>
<protein>
    <recommendedName>
        <fullName evidence="12">Zn(2)-C6 fungal-type domain-containing protein</fullName>
    </recommendedName>
</protein>
<dbReference type="EMBL" id="JAQQWM010000002">
    <property type="protein sequence ID" value="KAK8077073.1"/>
    <property type="molecule type" value="Genomic_DNA"/>
</dbReference>
<comment type="caution">
    <text evidence="10">The sequence shown here is derived from an EMBL/GenBank/DDBJ whole genome shotgun (WGS) entry which is preliminary data.</text>
</comment>
<evidence type="ECO:0000256" key="4">
    <source>
        <dbReference type="ARBA" id="ARBA00023163"/>
    </source>
</evidence>
<organism evidence="10 11">
    <name type="scientific">Apiospora saccharicola</name>
    <dbReference type="NCBI Taxonomy" id="335842"/>
    <lineage>
        <taxon>Eukaryota</taxon>
        <taxon>Fungi</taxon>
        <taxon>Dikarya</taxon>
        <taxon>Ascomycota</taxon>
        <taxon>Pezizomycotina</taxon>
        <taxon>Sordariomycetes</taxon>
        <taxon>Xylariomycetidae</taxon>
        <taxon>Amphisphaeriales</taxon>
        <taxon>Apiosporaceae</taxon>
        <taxon>Apiospora</taxon>
    </lineage>
</organism>
<sequence length="557" mass="61685">MSEDIAQSIIRCSQCNKPFNKASSLKRHGYYCRTRKLSDHASRVRSCLSCIGGKARCDRKRPECSRCLSKGMDCRYGANSPRGSTPGISQQIAESASARSPDSISSGTNTPPDARVYQNVDNISDGDDFMIPLEAESGDSRAALNWAESQDAELFPFMIPIAGRSEIIVASSPKAPQRRLPSTALQTNLPFPLPKALSFPNEFTIPRSPSSNIRSLIRRPKLKTGAQRVASLVCHTLKSYPLMMMRDKTLPPFIHPQMLRSESGAQDMEPLHNCISLMSMLHGGLQGSRKLFWRNVRQECERLYKEPSRLSYLEVLAALQALSIYIIIRLDDGETEENDIDGLLIMTVIVSLLNTLETLSVPLLLHTGVEDTMLTFTDFLGLIYGIGKNKLRTRVCVEHYKSRVHMEALDVGRVRPTVSCISLSFQVPSQGNNGADYVKYRLCVLYQIVNMVVVFEPAAMCDLHLDGLILSPLPARRQLWEADTAAKWMSEIERDLGSQTDYGMTVSGDLVKVSESPVNGSMGEAGAWPRQKADWEEWLAGMDSFGGLVMLAASLVG</sequence>
<evidence type="ECO:0008006" key="12">
    <source>
        <dbReference type="Google" id="ProtNLM"/>
    </source>
</evidence>
<feature type="compositionally biased region" description="Low complexity" evidence="7">
    <location>
        <begin position="95"/>
        <end position="106"/>
    </location>
</feature>
<keyword evidence="5" id="KW-0539">Nucleus</keyword>
<keyword evidence="1" id="KW-0479">Metal-binding</keyword>
<dbReference type="PROSITE" id="PS50048">
    <property type="entry name" value="ZN2_CY6_FUNGAL_2"/>
    <property type="match status" value="1"/>
</dbReference>
<dbReference type="PROSITE" id="PS50157">
    <property type="entry name" value="ZINC_FINGER_C2H2_2"/>
    <property type="match status" value="1"/>
</dbReference>
<feature type="region of interest" description="Disordered" evidence="7">
    <location>
        <begin position="79"/>
        <end position="116"/>
    </location>
</feature>
<evidence type="ECO:0000313" key="11">
    <source>
        <dbReference type="Proteomes" id="UP001446871"/>
    </source>
</evidence>
<feature type="domain" description="C2H2-type" evidence="9">
    <location>
        <begin position="10"/>
        <end position="28"/>
    </location>
</feature>
<keyword evidence="4" id="KW-0804">Transcription</keyword>
<gene>
    <name evidence="10" type="ORF">PG996_003243</name>
</gene>
<feature type="compositionally biased region" description="Polar residues" evidence="7">
    <location>
        <begin position="81"/>
        <end position="94"/>
    </location>
</feature>
<keyword evidence="11" id="KW-1185">Reference proteome</keyword>
<evidence type="ECO:0000256" key="6">
    <source>
        <dbReference type="PROSITE-ProRule" id="PRU00042"/>
    </source>
</evidence>
<dbReference type="PANTHER" id="PTHR47660:SF3">
    <property type="entry name" value="FINGER DOMAIN PROTEIN, PUTATIVE (AFU_ORTHOLOGUE AFUA_4G03310)-RELATED"/>
    <property type="match status" value="1"/>
</dbReference>
<dbReference type="InterPro" id="IPR013087">
    <property type="entry name" value="Znf_C2H2_type"/>
</dbReference>
<reference evidence="10 11" key="1">
    <citation type="submission" date="2023-01" db="EMBL/GenBank/DDBJ databases">
        <title>Analysis of 21 Apiospora genomes using comparative genomics revels a genus with tremendous synthesis potential of carbohydrate active enzymes and secondary metabolites.</title>
        <authorList>
            <person name="Sorensen T."/>
        </authorList>
    </citation>
    <scope>NUCLEOTIDE SEQUENCE [LARGE SCALE GENOMIC DNA]</scope>
    <source>
        <strain evidence="10 11">CBS 83171</strain>
    </source>
</reference>
<dbReference type="Proteomes" id="UP001446871">
    <property type="component" value="Unassembled WGS sequence"/>
</dbReference>
<evidence type="ECO:0000256" key="5">
    <source>
        <dbReference type="ARBA" id="ARBA00023242"/>
    </source>
</evidence>
<dbReference type="Gene3D" id="4.10.240.10">
    <property type="entry name" value="Zn(2)-C6 fungal-type DNA-binding domain"/>
    <property type="match status" value="1"/>
</dbReference>